<dbReference type="PANTHER" id="PTHR24208">
    <property type="entry name" value="LIM/HOMEOBOX PROTEIN LHX"/>
    <property type="match status" value="1"/>
</dbReference>
<dbReference type="OrthoDB" id="6159439at2759"/>
<evidence type="ECO:0000313" key="9">
    <source>
        <dbReference type="EMBL" id="KZZ89016.1"/>
    </source>
</evidence>
<organism evidence="9 10">
    <name type="scientific">Ascosphaera apis ARSEF 7405</name>
    <dbReference type="NCBI Taxonomy" id="392613"/>
    <lineage>
        <taxon>Eukaryota</taxon>
        <taxon>Fungi</taxon>
        <taxon>Dikarya</taxon>
        <taxon>Ascomycota</taxon>
        <taxon>Pezizomycotina</taxon>
        <taxon>Eurotiomycetes</taxon>
        <taxon>Eurotiomycetidae</taxon>
        <taxon>Onygenales</taxon>
        <taxon>Ascosphaeraceae</taxon>
        <taxon>Ascosphaera</taxon>
    </lineage>
</organism>
<feature type="region of interest" description="Disordered" evidence="7">
    <location>
        <begin position="1"/>
        <end position="34"/>
    </location>
</feature>
<evidence type="ECO:0000313" key="10">
    <source>
        <dbReference type="Proteomes" id="UP000242877"/>
    </source>
</evidence>
<evidence type="ECO:0000256" key="5">
    <source>
        <dbReference type="PROSITE-ProRule" id="PRU00108"/>
    </source>
</evidence>
<proteinExistence type="predicted"/>
<dbReference type="GO" id="GO:0000977">
    <property type="term" value="F:RNA polymerase II transcription regulatory region sequence-specific DNA binding"/>
    <property type="evidence" value="ECO:0007669"/>
    <property type="project" value="TreeGrafter"/>
</dbReference>
<dbReference type="VEuPathDB" id="FungiDB:AAP_04501"/>
<evidence type="ECO:0000259" key="8">
    <source>
        <dbReference type="PROSITE" id="PS50071"/>
    </source>
</evidence>
<dbReference type="EMBL" id="AZGZ01000022">
    <property type="protein sequence ID" value="KZZ89016.1"/>
    <property type="molecule type" value="Genomic_DNA"/>
</dbReference>
<feature type="DNA-binding region" description="Homeobox" evidence="5">
    <location>
        <begin position="104"/>
        <end position="164"/>
    </location>
</feature>
<dbReference type="Gene3D" id="1.10.10.60">
    <property type="entry name" value="Homeodomain-like"/>
    <property type="match status" value="1"/>
</dbReference>
<name>A0A167WLQ5_9EURO</name>
<dbReference type="SMART" id="SM00389">
    <property type="entry name" value="HOX"/>
    <property type="match status" value="1"/>
</dbReference>
<evidence type="ECO:0000256" key="6">
    <source>
        <dbReference type="RuleBase" id="RU000682"/>
    </source>
</evidence>
<reference evidence="9 10" key="1">
    <citation type="journal article" date="2016" name="Genome Biol. Evol.">
        <title>Divergent and convergent evolution of fungal pathogenicity.</title>
        <authorList>
            <person name="Shang Y."/>
            <person name="Xiao G."/>
            <person name="Zheng P."/>
            <person name="Cen K."/>
            <person name="Zhan S."/>
            <person name="Wang C."/>
        </authorList>
    </citation>
    <scope>NUCLEOTIDE SEQUENCE [LARGE SCALE GENOMIC DNA]</scope>
    <source>
        <strain evidence="9 10">ARSEF 7405</strain>
    </source>
</reference>
<dbReference type="Proteomes" id="UP000242877">
    <property type="component" value="Unassembled WGS sequence"/>
</dbReference>
<comment type="caution">
    <text evidence="9">The sequence shown here is derived from an EMBL/GenBank/DDBJ whole genome shotgun (WGS) entry which is preliminary data.</text>
</comment>
<evidence type="ECO:0000256" key="2">
    <source>
        <dbReference type="ARBA" id="ARBA00023125"/>
    </source>
</evidence>
<keyword evidence="4 5" id="KW-0539">Nucleus</keyword>
<protein>
    <submittedName>
        <fullName evidence="9">Homeodomain-related protein</fullName>
    </submittedName>
</protein>
<dbReference type="GO" id="GO:0005634">
    <property type="term" value="C:nucleus"/>
    <property type="evidence" value="ECO:0007669"/>
    <property type="project" value="UniProtKB-SubCell"/>
</dbReference>
<dbReference type="SUPFAM" id="SSF46689">
    <property type="entry name" value="Homeodomain-like"/>
    <property type="match status" value="1"/>
</dbReference>
<keyword evidence="2 5" id="KW-0238">DNA-binding</keyword>
<feature type="compositionally biased region" description="Basic and acidic residues" evidence="7">
    <location>
        <begin position="82"/>
        <end position="97"/>
    </location>
</feature>
<dbReference type="CDD" id="cd00086">
    <property type="entry name" value="homeodomain"/>
    <property type="match status" value="1"/>
</dbReference>
<dbReference type="Pfam" id="PF00046">
    <property type="entry name" value="Homeodomain"/>
    <property type="match status" value="1"/>
</dbReference>
<keyword evidence="3 5" id="KW-0371">Homeobox</keyword>
<keyword evidence="10" id="KW-1185">Reference proteome</keyword>
<evidence type="ECO:0000256" key="3">
    <source>
        <dbReference type="ARBA" id="ARBA00023155"/>
    </source>
</evidence>
<dbReference type="GO" id="GO:0000981">
    <property type="term" value="F:DNA-binding transcription factor activity, RNA polymerase II-specific"/>
    <property type="evidence" value="ECO:0007669"/>
    <property type="project" value="TreeGrafter"/>
</dbReference>
<sequence>MSAPLAFDHDGDFDLAGSLGAPLSDLEAAGSQDQDFEANLGSAADIFEDIDIDPGLDLDDPDENLRSTQVFDLRQQSVDDNGQDKDDAPDPKEEVKGPPKVSKMKKKRFRLNHSQTRFLMNEFARQAHPDAAHRARLSKEIPGLSPRQVQVWFQNRRAKLKRLAMENRERMLRSQNMQEIEAAKAAAFYGNDAQMQVPSSGWSPSQLIAVNNLHQYMPYGIRNDEIFQPSTAVTTSDMAAGEFASQAGFPTHLEVLPEWAAASYEFQQQQLEDRQDFNLGEGHMQNMYPINPGVVGDDTGTQFAYIQPSLHRSTLPEPPDTVAETEPVYHDHLAGMLNLQQQAGIYPANGLEGWYQPQIRSFDSTVDLEGNQIMSVEDCGSPVGSQALEMTLDEMNAWKYRADSYASLDRSLAPPSNGSFENPVPPAEFAVDPFRLVSDDSG</sequence>
<dbReference type="PROSITE" id="PS50071">
    <property type="entry name" value="HOMEOBOX_2"/>
    <property type="match status" value="1"/>
</dbReference>
<evidence type="ECO:0000256" key="7">
    <source>
        <dbReference type="SAM" id="MobiDB-lite"/>
    </source>
</evidence>
<feature type="region of interest" description="Disordered" evidence="7">
    <location>
        <begin position="72"/>
        <end position="102"/>
    </location>
</feature>
<dbReference type="InterPro" id="IPR050453">
    <property type="entry name" value="LIM_Homeobox_TF"/>
</dbReference>
<feature type="domain" description="Homeobox" evidence="8">
    <location>
        <begin position="102"/>
        <end position="163"/>
    </location>
</feature>
<dbReference type="InterPro" id="IPR001356">
    <property type="entry name" value="HD"/>
</dbReference>
<dbReference type="AlphaFoldDB" id="A0A167WLQ5"/>
<evidence type="ECO:0000256" key="4">
    <source>
        <dbReference type="ARBA" id="ARBA00023242"/>
    </source>
</evidence>
<accession>A0A167WLQ5</accession>
<dbReference type="InterPro" id="IPR009057">
    <property type="entry name" value="Homeodomain-like_sf"/>
</dbReference>
<dbReference type="PANTHER" id="PTHR24208:SF166">
    <property type="entry name" value="LIM HOMEOBOX TRANSCRIPTION FACTOR 1 ALPHA, ISOFORM B"/>
    <property type="match status" value="1"/>
</dbReference>
<comment type="subcellular location">
    <subcellularLocation>
        <location evidence="1 5 6">Nucleus</location>
    </subcellularLocation>
</comment>
<evidence type="ECO:0000256" key="1">
    <source>
        <dbReference type="ARBA" id="ARBA00004123"/>
    </source>
</evidence>
<gene>
    <name evidence="9" type="ORF">AAP_04501</name>
</gene>